<sequence length="381" mass="41598">MKLSLVVIFLSFLCIPAFAAGNVVVTAEGLRGSAAPTPTADMGNGDVSEKSVMYKLIAQNIFVMHRFVMKLFDDIAQQTRGIFIIGVLTYIFFTVARWWQTRQIQIAHFAAMMAGMMFAYYMVYIPGTFETWIYNPVIKTTIRLTAYILQSSAGDIIGGGDPIQNTLVTMEAQIRKIMDIGNILMSKGQDSGLLNMVEGLQYTLKGIVVSIIYMALMLVFGIMYMLGLIAMHFLLVFAPISILLGSIPSMRWLLVNWLKALFTYALVPVFAGVAMGATLFILQDVSAEAAAWVASSTDEPPQSLYTRVIIVGLFSFYFHLKSSEFAAMIIGGSSSNFGSVFAATTSFGIAGGKLLLGRAAVPAAARIGRGARSLTDRIRNR</sequence>
<keyword evidence="7" id="KW-0732">Signal</keyword>
<organism evidence="8 9">
    <name type="scientific">Blastochloris viridis</name>
    <name type="common">Rhodopseudomonas viridis</name>
    <dbReference type="NCBI Taxonomy" id="1079"/>
    <lineage>
        <taxon>Bacteria</taxon>
        <taxon>Pseudomonadati</taxon>
        <taxon>Pseudomonadota</taxon>
        <taxon>Alphaproteobacteria</taxon>
        <taxon>Hyphomicrobiales</taxon>
        <taxon>Blastochloridaceae</taxon>
        <taxon>Blastochloris</taxon>
    </lineage>
</organism>
<name>A0A6N4R1K2_BLAVI</name>
<dbReference type="GO" id="GO:0016020">
    <property type="term" value="C:membrane"/>
    <property type="evidence" value="ECO:0007669"/>
    <property type="project" value="UniProtKB-SubCell"/>
</dbReference>
<protein>
    <submittedName>
        <fullName evidence="8">Type IV secretion system protein</fullName>
    </submittedName>
</protein>
<dbReference type="EMBL" id="VAFM01000001">
    <property type="protein sequence ID" value="TKW61153.1"/>
    <property type="molecule type" value="Genomic_DNA"/>
</dbReference>
<reference evidence="8 9" key="1">
    <citation type="journal article" date="2017" name="Nat. Commun.">
        <title>In situ click chemistry generation of cyclooxygenase-2 inhibitors.</title>
        <authorList>
            <person name="Bhardwaj A."/>
            <person name="Kaur J."/>
            <person name="Wuest M."/>
            <person name="Wuest F."/>
        </authorList>
    </citation>
    <scope>NUCLEOTIDE SEQUENCE [LARGE SCALE GENOMIC DNA]</scope>
    <source>
        <strain evidence="8">S2_018_000_R2_106</strain>
    </source>
</reference>
<evidence type="ECO:0000256" key="1">
    <source>
        <dbReference type="ARBA" id="ARBA00004141"/>
    </source>
</evidence>
<evidence type="ECO:0000256" key="2">
    <source>
        <dbReference type="ARBA" id="ARBA00007802"/>
    </source>
</evidence>
<keyword evidence="4 6" id="KW-1133">Transmembrane helix</keyword>
<feature type="transmembrane region" description="Helical" evidence="6">
    <location>
        <begin position="233"/>
        <end position="254"/>
    </location>
</feature>
<dbReference type="Proteomes" id="UP000320948">
    <property type="component" value="Unassembled WGS sequence"/>
</dbReference>
<feature type="signal peptide" evidence="7">
    <location>
        <begin position="1"/>
        <end position="19"/>
    </location>
</feature>
<evidence type="ECO:0000256" key="3">
    <source>
        <dbReference type="ARBA" id="ARBA00022692"/>
    </source>
</evidence>
<dbReference type="GO" id="GO:0030255">
    <property type="term" value="P:protein secretion by the type IV secretion system"/>
    <property type="evidence" value="ECO:0007669"/>
    <property type="project" value="InterPro"/>
</dbReference>
<evidence type="ECO:0000256" key="5">
    <source>
        <dbReference type="ARBA" id="ARBA00023136"/>
    </source>
</evidence>
<feature type="transmembrane region" description="Helical" evidence="6">
    <location>
        <begin position="106"/>
        <end position="125"/>
    </location>
</feature>
<dbReference type="AlphaFoldDB" id="A0A6N4R1K2"/>
<evidence type="ECO:0000313" key="8">
    <source>
        <dbReference type="EMBL" id="TKW61153.1"/>
    </source>
</evidence>
<feature type="transmembrane region" description="Helical" evidence="6">
    <location>
        <begin position="302"/>
        <end position="320"/>
    </location>
</feature>
<feature type="transmembrane region" description="Helical" evidence="6">
    <location>
        <begin position="261"/>
        <end position="282"/>
    </location>
</feature>
<proteinExistence type="inferred from homology"/>
<gene>
    <name evidence="8" type="ORF">DI628_00550</name>
</gene>
<feature type="transmembrane region" description="Helical" evidence="6">
    <location>
        <begin position="81"/>
        <end position="100"/>
    </location>
</feature>
<accession>A0A6N4R1K2</accession>
<evidence type="ECO:0000256" key="4">
    <source>
        <dbReference type="ARBA" id="ARBA00022989"/>
    </source>
</evidence>
<evidence type="ECO:0000256" key="7">
    <source>
        <dbReference type="SAM" id="SignalP"/>
    </source>
</evidence>
<dbReference type="Pfam" id="PF04610">
    <property type="entry name" value="TrbL"/>
    <property type="match status" value="1"/>
</dbReference>
<keyword evidence="3 6" id="KW-0812">Transmembrane</keyword>
<comment type="subcellular location">
    <subcellularLocation>
        <location evidence="1">Membrane</location>
        <topology evidence="1">Multi-pass membrane protein</topology>
    </subcellularLocation>
</comment>
<dbReference type="InterPro" id="IPR007688">
    <property type="entry name" value="Conjugal_tfr_TrbL/VirB6"/>
</dbReference>
<evidence type="ECO:0000256" key="6">
    <source>
        <dbReference type="SAM" id="Phobius"/>
    </source>
</evidence>
<comment type="similarity">
    <text evidence="2">Belongs to the TrbL/VirB6 family.</text>
</comment>
<feature type="transmembrane region" description="Helical" evidence="6">
    <location>
        <begin position="206"/>
        <end position="227"/>
    </location>
</feature>
<keyword evidence="5 6" id="KW-0472">Membrane</keyword>
<evidence type="ECO:0000313" key="9">
    <source>
        <dbReference type="Proteomes" id="UP000320948"/>
    </source>
</evidence>
<comment type="caution">
    <text evidence="8">The sequence shown here is derived from an EMBL/GenBank/DDBJ whole genome shotgun (WGS) entry which is preliminary data.</text>
</comment>
<feature type="chain" id="PRO_5026979886" evidence="7">
    <location>
        <begin position="20"/>
        <end position="381"/>
    </location>
</feature>